<dbReference type="Gene3D" id="1.10.20.10">
    <property type="entry name" value="Histone, subunit A"/>
    <property type="match status" value="1"/>
</dbReference>
<evidence type="ECO:0000313" key="2">
    <source>
        <dbReference type="EMBL" id="KAL3757941.1"/>
    </source>
</evidence>
<feature type="compositionally biased region" description="Low complexity" evidence="1">
    <location>
        <begin position="167"/>
        <end position="183"/>
    </location>
</feature>
<dbReference type="AlphaFoldDB" id="A0ABD3M7H6"/>
<comment type="caution">
    <text evidence="2">The sequence shown here is derived from an EMBL/GenBank/DDBJ whole genome shotgun (WGS) entry which is preliminary data.</text>
</comment>
<accession>A0ABD3M7H6</accession>
<protein>
    <recommendedName>
        <fullName evidence="4">Transcription factor CBF/NF-Y/archaeal histone domain-containing protein</fullName>
    </recommendedName>
</protein>
<feature type="compositionally biased region" description="Polar residues" evidence="1">
    <location>
        <begin position="192"/>
        <end position="201"/>
    </location>
</feature>
<evidence type="ECO:0008006" key="4">
    <source>
        <dbReference type="Google" id="ProtNLM"/>
    </source>
</evidence>
<dbReference type="Proteomes" id="UP001530293">
    <property type="component" value="Unassembled WGS sequence"/>
</dbReference>
<proteinExistence type="predicted"/>
<organism evidence="2 3">
    <name type="scientific">Discostella pseudostelligera</name>
    <dbReference type="NCBI Taxonomy" id="259834"/>
    <lineage>
        <taxon>Eukaryota</taxon>
        <taxon>Sar</taxon>
        <taxon>Stramenopiles</taxon>
        <taxon>Ochrophyta</taxon>
        <taxon>Bacillariophyta</taxon>
        <taxon>Coscinodiscophyceae</taxon>
        <taxon>Thalassiosirophycidae</taxon>
        <taxon>Stephanodiscales</taxon>
        <taxon>Stephanodiscaceae</taxon>
        <taxon>Discostella</taxon>
    </lineage>
</organism>
<evidence type="ECO:0000256" key="1">
    <source>
        <dbReference type="SAM" id="MobiDB-lite"/>
    </source>
</evidence>
<evidence type="ECO:0000313" key="3">
    <source>
        <dbReference type="Proteomes" id="UP001530293"/>
    </source>
</evidence>
<dbReference type="InterPro" id="IPR009072">
    <property type="entry name" value="Histone-fold"/>
</dbReference>
<feature type="region of interest" description="Disordered" evidence="1">
    <location>
        <begin position="167"/>
        <end position="204"/>
    </location>
</feature>
<sequence length="243" mass="26732">MRETSMRWVRSKLKKNKMSRKRNLQLFTPAQFSSCLESGLNIHVNMFDVGHSSSSAASAATTLSTRNVDACSGDNSREGLKSIDVLGSESKDLAAYVRHNSDHPEFPSVSCTNGAMEALRQCQSAFLTFLSTSLGDQMKVKKEGGILTEQDVMSCMRNMGLSALASRGAALMSSSNETQQQQPQKKKRKGASSKTFGNVSGTHMEELVAEQERQLLESACRVRTMMMNPQQKFGSEVTKTDDR</sequence>
<dbReference type="EMBL" id="JALLBG020000247">
    <property type="protein sequence ID" value="KAL3757941.1"/>
    <property type="molecule type" value="Genomic_DNA"/>
</dbReference>
<keyword evidence="3" id="KW-1185">Reference proteome</keyword>
<reference evidence="2 3" key="1">
    <citation type="submission" date="2024-10" db="EMBL/GenBank/DDBJ databases">
        <title>Updated reference genomes for cyclostephanoid diatoms.</title>
        <authorList>
            <person name="Roberts W.R."/>
            <person name="Alverson A.J."/>
        </authorList>
    </citation>
    <scope>NUCLEOTIDE SEQUENCE [LARGE SCALE GENOMIC DNA]</scope>
    <source>
        <strain evidence="2 3">AJA232-27</strain>
    </source>
</reference>
<gene>
    <name evidence="2" type="ORF">ACHAWU_002861</name>
</gene>
<name>A0ABD3M7H6_9STRA</name>